<sequence length="236" mass="26184">MHRTVTTTLSKLSNTLNTNGVIPFFYHQDIDRVLEVMKILKRCECNVFEFTHQRDARGLRMFTWLAEKAKELDIIIGAGTVLDASQANRFIQAGAHFIASPFLHADVARVCHENNVVWIPGCSTFHDVAEAKALQASLVTILPGNILGPAFLKQVVNVHPEISFIPSGGVTLVKNNLQGWFDAGALCVRLGESLFTREDVAVKDWVKVEGNVYRALQGIKQIKTSILRTNSITISE</sequence>
<evidence type="ECO:0000256" key="3">
    <source>
        <dbReference type="ARBA" id="ARBA00011233"/>
    </source>
</evidence>
<dbReference type="Pfam" id="PF01081">
    <property type="entry name" value="Aldolase"/>
    <property type="match status" value="1"/>
</dbReference>
<dbReference type="CDD" id="cd00452">
    <property type="entry name" value="KDPG_aldolase"/>
    <property type="match status" value="1"/>
</dbReference>
<dbReference type="Proteomes" id="UP000190961">
    <property type="component" value="Unassembled WGS sequence"/>
</dbReference>
<dbReference type="PANTHER" id="PTHR30246">
    <property type="entry name" value="2-KETO-3-DEOXY-6-PHOSPHOGLUCONATE ALDOLASE"/>
    <property type="match status" value="1"/>
</dbReference>
<evidence type="ECO:0000313" key="7">
    <source>
        <dbReference type="Proteomes" id="UP000190961"/>
    </source>
</evidence>
<keyword evidence="7" id="KW-1185">Reference proteome</keyword>
<keyword evidence="5" id="KW-0119">Carbohydrate metabolism</keyword>
<comment type="similarity">
    <text evidence="2">Belongs to the KHG/KDPG aldolase family.</text>
</comment>
<dbReference type="PANTHER" id="PTHR30246:SF1">
    <property type="entry name" value="2-DEHYDRO-3-DEOXY-6-PHOSPHOGALACTONATE ALDOLASE-RELATED"/>
    <property type="match status" value="1"/>
</dbReference>
<protein>
    <submittedName>
        <fullName evidence="6">2-dehydro-3-deoxyphosphogluconate aldolase / (4S)-4-hydroxy-2-oxoglutarate aldolase</fullName>
    </submittedName>
</protein>
<dbReference type="RefSeq" id="WP_079689912.1">
    <property type="nucleotide sequence ID" value="NZ_FUZU01000004.1"/>
</dbReference>
<evidence type="ECO:0000256" key="5">
    <source>
        <dbReference type="ARBA" id="ARBA00023277"/>
    </source>
</evidence>
<dbReference type="InterPro" id="IPR000887">
    <property type="entry name" value="Aldlse_KDPG_KHG"/>
</dbReference>
<accession>A0A1T5MHY3</accession>
<evidence type="ECO:0000256" key="1">
    <source>
        <dbReference type="ARBA" id="ARBA00004761"/>
    </source>
</evidence>
<evidence type="ECO:0000256" key="2">
    <source>
        <dbReference type="ARBA" id="ARBA00006906"/>
    </source>
</evidence>
<dbReference type="GO" id="GO:0016829">
    <property type="term" value="F:lyase activity"/>
    <property type="evidence" value="ECO:0007669"/>
    <property type="project" value="UniProtKB-KW"/>
</dbReference>
<dbReference type="InterPro" id="IPR013785">
    <property type="entry name" value="Aldolase_TIM"/>
</dbReference>
<dbReference type="AlphaFoldDB" id="A0A1T5MHY3"/>
<name>A0A1T5MHY3_9BACT</name>
<organism evidence="6 7">
    <name type="scientific">Ohtaekwangia koreensis</name>
    <dbReference type="NCBI Taxonomy" id="688867"/>
    <lineage>
        <taxon>Bacteria</taxon>
        <taxon>Pseudomonadati</taxon>
        <taxon>Bacteroidota</taxon>
        <taxon>Cytophagia</taxon>
        <taxon>Cytophagales</taxon>
        <taxon>Fulvivirgaceae</taxon>
        <taxon>Ohtaekwangia</taxon>
    </lineage>
</organism>
<reference evidence="6 7" key="1">
    <citation type="submission" date="2017-02" db="EMBL/GenBank/DDBJ databases">
        <authorList>
            <person name="Peterson S.W."/>
        </authorList>
    </citation>
    <scope>NUCLEOTIDE SEQUENCE [LARGE SCALE GENOMIC DNA]</scope>
    <source>
        <strain evidence="6 7">DSM 25262</strain>
    </source>
</reference>
<dbReference type="SUPFAM" id="SSF51569">
    <property type="entry name" value="Aldolase"/>
    <property type="match status" value="1"/>
</dbReference>
<evidence type="ECO:0000256" key="4">
    <source>
        <dbReference type="ARBA" id="ARBA00023239"/>
    </source>
</evidence>
<comment type="subunit">
    <text evidence="3">Homotrimer.</text>
</comment>
<dbReference type="OrthoDB" id="9802667at2"/>
<dbReference type="Gene3D" id="3.20.20.70">
    <property type="entry name" value="Aldolase class I"/>
    <property type="match status" value="1"/>
</dbReference>
<gene>
    <name evidence="6" type="ORF">SAMN05660236_5450</name>
</gene>
<dbReference type="STRING" id="688867.SAMN05660236_5450"/>
<proteinExistence type="inferred from homology"/>
<evidence type="ECO:0000313" key="6">
    <source>
        <dbReference type="EMBL" id="SKC87544.1"/>
    </source>
</evidence>
<dbReference type="EMBL" id="FUZU01000004">
    <property type="protein sequence ID" value="SKC87544.1"/>
    <property type="molecule type" value="Genomic_DNA"/>
</dbReference>
<keyword evidence="4" id="KW-0456">Lyase</keyword>
<comment type="pathway">
    <text evidence="1">Carbohydrate acid metabolism.</text>
</comment>